<evidence type="ECO:0000313" key="1">
    <source>
        <dbReference type="EMBL" id="AEL26232.1"/>
    </source>
</evidence>
<protein>
    <submittedName>
        <fullName evidence="1">Uncharacterized protein</fullName>
    </submittedName>
</protein>
<dbReference type="STRING" id="880070.Cycma_2492"/>
<name>G0IV08_CYCMS</name>
<reference evidence="2" key="1">
    <citation type="submission" date="2011-07" db="EMBL/GenBank/DDBJ databases">
        <title>The complete genome of Cyclobacterium marinum DSM 745.</title>
        <authorList>
            <person name="Lucas S."/>
            <person name="Han J."/>
            <person name="Lapidus A."/>
            <person name="Bruce D."/>
            <person name="Goodwin L."/>
            <person name="Pitluck S."/>
            <person name="Peters L."/>
            <person name="Kyrpides N."/>
            <person name="Mavromatis K."/>
            <person name="Ivanova N."/>
            <person name="Ovchinnikova G."/>
            <person name="Chertkov O."/>
            <person name="Detter J.C."/>
            <person name="Tapia R."/>
            <person name="Han C."/>
            <person name="Land M."/>
            <person name="Hauser L."/>
            <person name="Markowitz V."/>
            <person name="Cheng J.-F."/>
            <person name="Hugenholtz P."/>
            <person name="Woyke T."/>
            <person name="Wu D."/>
            <person name="Tindall B."/>
            <person name="Schuetze A."/>
            <person name="Brambilla E."/>
            <person name="Klenk H.-P."/>
            <person name="Eisen J.A."/>
        </authorList>
    </citation>
    <scope>NUCLEOTIDE SEQUENCE [LARGE SCALE GENOMIC DNA]</scope>
    <source>
        <strain evidence="2">ATCC 25205 / DSM 745 / LMG 13164 / NCIMB 1802</strain>
    </source>
</reference>
<dbReference type="EMBL" id="CP002955">
    <property type="protein sequence ID" value="AEL26232.1"/>
    <property type="molecule type" value="Genomic_DNA"/>
</dbReference>
<keyword evidence="2" id="KW-1185">Reference proteome</keyword>
<evidence type="ECO:0000313" key="2">
    <source>
        <dbReference type="Proteomes" id="UP000001635"/>
    </source>
</evidence>
<dbReference type="AlphaFoldDB" id="G0IV08"/>
<organism evidence="1 2">
    <name type="scientific">Cyclobacterium marinum (strain ATCC 25205 / DSM 745 / LMG 13164 / NCIMB 1802)</name>
    <name type="common">Flectobacillus marinus</name>
    <dbReference type="NCBI Taxonomy" id="880070"/>
    <lineage>
        <taxon>Bacteria</taxon>
        <taxon>Pseudomonadati</taxon>
        <taxon>Bacteroidota</taxon>
        <taxon>Cytophagia</taxon>
        <taxon>Cytophagales</taxon>
        <taxon>Cyclobacteriaceae</taxon>
        <taxon>Cyclobacterium</taxon>
    </lineage>
</organism>
<sequence>MARLIKANFHVWELKRPDLGFAKNEGQECGVSHELKNGKGSFHP</sequence>
<dbReference type="HOGENOM" id="CLU_3215206_0_0_10"/>
<dbReference type="Proteomes" id="UP000001635">
    <property type="component" value="Chromosome"/>
</dbReference>
<dbReference type="KEGG" id="cmr:Cycma_2492"/>
<gene>
    <name evidence="1" type="ordered locus">Cycma_2492</name>
</gene>
<proteinExistence type="predicted"/>
<accession>G0IV08</accession>